<sequence>TQKGLLQVGKGLQFCHNDAKIVHSNLVPEAIFVNVKGDWKIGGFGFSTFLNNPDAKPEYEYPDFDSRIPSYAQKNYDYMAPEYVLDESLEFANDMYALGCLIYTVHSHGRPPAENRNSIHNYRKNIERLSSTKYDHLPYHLH</sequence>
<feature type="non-terminal residue" evidence="1">
    <location>
        <position position="142"/>
    </location>
</feature>
<name>A0ACA9P633_9GLOM</name>
<keyword evidence="2" id="KW-1185">Reference proteome</keyword>
<accession>A0ACA9P633</accession>
<organism evidence="1 2">
    <name type="scientific">Scutellospora calospora</name>
    <dbReference type="NCBI Taxonomy" id="85575"/>
    <lineage>
        <taxon>Eukaryota</taxon>
        <taxon>Fungi</taxon>
        <taxon>Fungi incertae sedis</taxon>
        <taxon>Mucoromycota</taxon>
        <taxon>Glomeromycotina</taxon>
        <taxon>Glomeromycetes</taxon>
        <taxon>Diversisporales</taxon>
        <taxon>Gigasporaceae</taxon>
        <taxon>Scutellospora</taxon>
    </lineage>
</organism>
<gene>
    <name evidence="1" type="ORF">SCALOS_LOCUS9931</name>
</gene>
<evidence type="ECO:0000313" key="2">
    <source>
        <dbReference type="Proteomes" id="UP000789860"/>
    </source>
</evidence>
<dbReference type="EMBL" id="CAJVPM010033913">
    <property type="protein sequence ID" value="CAG8686444.1"/>
    <property type="molecule type" value="Genomic_DNA"/>
</dbReference>
<proteinExistence type="predicted"/>
<protein>
    <submittedName>
        <fullName evidence="1">5926_t:CDS:1</fullName>
    </submittedName>
</protein>
<evidence type="ECO:0000313" key="1">
    <source>
        <dbReference type="EMBL" id="CAG8686444.1"/>
    </source>
</evidence>
<comment type="caution">
    <text evidence="1">The sequence shown here is derived from an EMBL/GenBank/DDBJ whole genome shotgun (WGS) entry which is preliminary data.</text>
</comment>
<dbReference type="Proteomes" id="UP000789860">
    <property type="component" value="Unassembled WGS sequence"/>
</dbReference>
<reference evidence="1" key="1">
    <citation type="submission" date="2021-06" db="EMBL/GenBank/DDBJ databases">
        <authorList>
            <person name="Kallberg Y."/>
            <person name="Tangrot J."/>
            <person name="Rosling A."/>
        </authorList>
    </citation>
    <scope>NUCLEOTIDE SEQUENCE</scope>
    <source>
        <strain evidence="1">AU212A</strain>
    </source>
</reference>
<feature type="non-terminal residue" evidence="1">
    <location>
        <position position="1"/>
    </location>
</feature>